<dbReference type="PATRIC" id="fig|1698271.3.peg.45"/>
<evidence type="ECO:0000256" key="2">
    <source>
        <dbReference type="ARBA" id="ARBA00007110"/>
    </source>
</evidence>
<dbReference type="GO" id="GO:0008939">
    <property type="term" value="F:nicotinate-nucleotide-dimethylbenzimidazole phosphoribosyltransferase activity"/>
    <property type="evidence" value="ECO:0007669"/>
    <property type="project" value="UniProtKB-EC"/>
</dbReference>
<keyword evidence="7 10" id="KW-0808">Transferase</keyword>
<sequence length="347" mass="36809">MNLIQKIKNQIEKLDGESMEEARKRQNRLTKPKNSLGRLEELSIKIAGITSNPSPNVDKKGILTFAADHGVANEGVSAYLQEVTGQMIQNFVKGGAAINVLSEQAGAELLVIDIGSKADLEESEGLKIKKVGEGTGNILKEKAMSRENAEKSIKIGINSFKNTDPDLVGIGDMGIGNTTVSSAITATITGKPPKKVTGRGTGVDEETLKRKTKTVEKALDLRDPNPNDGIEILSKIGGYEIGGMTGVILSAAANRTPVLIDGFISTAAALIASTIEPKTKQYMIASHESGVKGHKHALEHLGLQPVLDLEMRLGEGTGSALAMPIIETSCKILNDMLTFEEAGVSTN</sequence>
<dbReference type="Proteomes" id="UP000070344">
    <property type="component" value="Unassembled WGS sequence"/>
</dbReference>
<accession>A0A133V5V5</accession>
<evidence type="ECO:0000256" key="7">
    <source>
        <dbReference type="ARBA" id="ARBA00022679"/>
    </source>
</evidence>
<comment type="catalytic activity">
    <reaction evidence="9">
        <text>5,6-dimethylbenzimidazole + nicotinate beta-D-ribonucleotide = alpha-ribazole 5'-phosphate + nicotinate + H(+)</text>
        <dbReference type="Rhea" id="RHEA:11196"/>
        <dbReference type="ChEBI" id="CHEBI:15378"/>
        <dbReference type="ChEBI" id="CHEBI:15890"/>
        <dbReference type="ChEBI" id="CHEBI:32544"/>
        <dbReference type="ChEBI" id="CHEBI:57502"/>
        <dbReference type="ChEBI" id="CHEBI:57918"/>
        <dbReference type="EC" id="2.4.2.21"/>
    </reaction>
</comment>
<dbReference type="PANTHER" id="PTHR43463:SF1">
    <property type="entry name" value="NICOTINATE-NUCLEOTIDE--DIMETHYLBENZIMIDAZOLE PHOSPHORIBOSYLTRANSFERASE"/>
    <property type="match status" value="1"/>
</dbReference>
<dbReference type="Pfam" id="PF02277">
    <property type="entry name" value="DBI_PRT"/>
    <property type="match status" value="1"/>
</dbReference>
<dbReference type="UniPathway" id="UPA00061">
    <property type="reaction ID" value="UER00516"/>
</dbReference>
<evidence type="ECO:0000256" key="3">
    <source>
        <dbReference type="ARBA" id="ARBA00011991"/>
    </source>
</evidence>
<organism evidence="10 11">
    <name type="scientific">candidate division MSBL1 archaeon SCGC-AAA259O05</name>
    <dbReference type="NCBI Taxonomy" id="1698271"/>
    <lineage>
        <taxon>Archaea</taxon>
        <taxon>Methanobacteriati</taxon>
        <taxon>Methanobacteriota</taxon>
        <taxon>candidate division MSBL1</taxon>
    </lineage>
</organism>
<comment type="pathway">
    <text evidence="1">Nucleoside biosynthesis; alpha-ribazole biosynthesis; alpha-ribazole from 5,6-dimethylbenzimidazole: step 1/2.</text>
</comment>
<dbReference type="InterPro" id="IPR017846">
    <property type="entry name" value="Nict_dMeBzImd_PRibTrfase_bact"/>
</dbReference>
<dbReference type="NCBIfam" id="NF000996">
    <property type="entry name" value="PRK00105.1"/>
    <property type="match status" value="1"/>
</dbReference>
<comment type="caution">
    <text evidence="10">The sequence shown here is derived from an EMBL/GenBank/DDBJ whole genome shotgun (WGS) entry which is preliminary data.</text>
</comment>
<evidence type="ECO:0000256" key="8">
    <source>
        <dbReference type="ARBA" id="ARBA00030686"/>
    </source>
</evidence>
<evidence type="ECO:0000256" key="6">
    <source>
        <dbReference type="ARBA" id="ARBA00022676"/>
    </source>
</evidence>
<evidence type="ECO:0000313" key="10">
    <source>
        <dbReference type="EMBL" id="KXB01822.1"/>
    </source>
</evidence>
<name>A0A133V5V5_9EURY</name>
<evidence type="ECO:0000256" key="9">
    <source>
        <dbReference type="ARBA" id="ARBA00047340"/>
    </source>
</evidence>
<dbReference type="AlphaFoldDB" id="A0A133V5V5"/>
<comment type="similarity">
    <text evidence="2">Belongs to the CobT family.</text>
</comment>
<dbReference type="Gene3D" id="3.40.50.10210">
    <property type="match status" value="1"/>
</dbReference>
<dbReference type="HAMAP" id="MF_00230">
    <property type="entry name" value="CobT"/>
    <property type="match status" value="1"/>
</dbReference>
<dbReference type="EMBL" id="LHXV01000001">
    <property type="protein sequence ID" value="KXB01822.1"/>
    <property type="molecule type" value="Genomic_DNA"/>
</dbReference>
<dbReference type="NCBIfam" id="TIGR03160">
    <property type="entry name" value="cobT_DBIPRT"/>
    <property type="match status" value="1"/>
</dbReference>
<evidence type="ECO:0000256" key="1">
    <source>
        <dbReference type="ARBA" id="ARBA00005049"/>
    </source>
</evidence>
<evidence type="ECO:0000256" key="5">
    <source>
        <dbReference type="ARBA" id="ARBA00022573"/>
    </source>
</evidence>
<keyword evidence="11" id="KW-1185">Reference proteome</keyword>
<keyword evidence="5" id="KW-0169">Cobalamin biosynthesis</keyword>
<dbReference type="GO" id="GO:0009236">
    <property type="term" value="P:cobalamin biosynthetic process"/>
    <property type="evidence" value="ECO:0007669"/>
    <property type="project" value="UniProtKB-KW"/>
</dbReference>
<keyword evidence="6 10" id="KW-0328">Glycosyltransferase</keyword>
<dbReference type="InterPro" id="IPR023195">
    <property type="entry name" value="Nict_dMeBzImd_PRibTrfase_N"/>
</dbReference>
<reference evidence="10 11" key="1">
    <citation type="journal article" date="2016" name="Sci. Rep.">
        <title>Metabolic traits of an uncultured archaeal lineage -MSBL1- from brine pools of the Red Sea.</title>
        <authorList>
            <person name="Mwirichia R."/>
            <person name="Alam I."/>
            <person name="Rashid M."/>
            <person name="Vinu M."/>
            <person name="Ba-Alawi W."/>
            <person name="Anthony Kamau A."/>
            <person name="Kamanda Ngugi D."/>
            <person name="Goker M."/>
            <person name="Klenk H.P."/>
            <person name="Bajic V."/>
            <person name="Stingl U."/>
        </authorList>
    </citation>
    <scope>NUCLEOTIDE SEQUENCE [LARGE SCALE GENOMIC DNA]</scope>
    <source>
        <strain evidence="10">SCGC-AAA259O05</strain>
    </source>
</reference>
<evidence type="ECO:0000256" key="4">
    <source>
        <dbReference type="ARBA" id="ARBA00015486"/>
    </source>
</evidence>
<dbReference type="FunFam" id="3.40.50.10210:FF:000001">
    <property type="entry name" value="Nicotinate-nucleotide--dimethylbenzimidazole phosphoribosyltransferase"/>
    <property type="match status" value="1"/>
</dbReference>
<dbReference type="Gene3D" id="1.10.1610.10">
    <property type="match status" value="1"/>
</dbReference>
<protein>
    <recommendedName>
        <fullName evidence="4">Nicotinate-nucleotide--dimethylbenzimidazole phosphoribosyltransferase</fullName>
        <ecNumber evidence="3">2.4.2.21</ecNumber>
    </recommendedName>
    <alternativeName>
        <fullName evidence="8">N(1)-alpha-phosphoribosyltransferase</fullName>
    </alternativeName>
</protein>
<dbReference type="CDD" id="cd02439">
    <property type="entry name" value="DMB-PRT_CobT"/>
    <property type="match status" value="1"/>
</dbReference>
<proteinExistence type="inferred from homology"/>
<dbReference type="InterPro" id="IPR036087">
    <property type="entry name" value="Nict_dMeBzImd_PRibTrfase_sf"/>
</dbReference>
<dbReference type="PANTHER" id="PTHR43463">
    <property type="entry name" value="NICOTINATE-NUCLEOTIDE--DIMETHYLBENZIMIDAZOLE PHOSPHORIBOSYLTRANSFERASE"/>
    <property type="match status" value="1"/>
</dbReference>
<dbReference type="InterPro" id="IPR003200">
    <property type="entry name" value="Nict_dMeBzImd_PRibTrfase"/>
</dbReference>
<evidence type="ECO:0000313" key="11">
    <source>
        <dbReference type="Proteomes" id="UP000070344"/>
    </source>
</evidence>
<dbReference type="EC" id="2.4.2.21" evidence="3"/>
<gene>
    <name evidence="10" type="ORF">AKJ41_00190</name>
</gene>
<dbReference type="SUPFAM" id="SSF52733">
    <property type="entry name" value="Nicotinate mononucleotide:5,6-dimethylbenzimidazole phosphoribosyltransferase (CobT)"/>
    <property type="match status" value="1"/>
</dbReference>